<comment type="subcellular location">
    <subcellularLocation>
        <location evidence="1 7">Cell membrane</location>
        <topology evidence="1 7">Multi-pass membrane protein</topology>
    </subcellularLocation>
</comment>
<dbReference type="PANTHER" id="PTHR33508:SF1">
    <property type="entry name" value="UPF0056 MEMBRANE PROTEIN YHCE"/>
    <property type="match status" value="1"/>
</dbReference>
<evidence type="ECO:0000256" key="8">
    <source>
        <dbReference type="SAM" id="SignalP"/>
    </source>
</evidence>
<sequence>MAIGKCKGNSTPRLCGLTTMTLAIAVTSVCLLMAAPAAFAQAVAAQSPGHGEAHFWTLGEAFTFLFVTLGPLNVIGPFAAMTEGYGAASRRRIALKAFLIAIIAAVLAATAGAATLHAWGISVGALLLAAGVMLFLIALRPVLAGYNPRQSQAQTSAPVSVSTASEFQLALAPIAFPTLITPYGLALLVLLFTLQPLGSGGFWILATAAFVLVLDLAVMLAVGGIAKIPFSKPALDILGCVMNVLLVALGLQAVADGVGLLASQNF</sequence>
<evidence type="ECO:0000313" key="9">
    <source>
        <dbReference type="EMBL" id="MBB6409209.1"/>
    </source>
</evidence>
<organism evidence="9 10">
    <name type="scientific">Mesorhizobium sangaii</name>
    <dbReference type="NCBI Taxonomy" id="505389"/>
    <lineage>
        <taxon>Bacteria</taxon>
        <taxon>Pseudomonadati</taxon>
        <taxon>Pseudomonadota</taxon>
        <taxon>Alphaproteobacteria</taxon>
        <taxon>Hyphomicrobiales</taxon>
        <taxon>Phyllobacteriaceae</taxon>
        <taxon>Mesorhizobium</taxon>
    </lineage>
</organism>
<comment type="similarity">
    <text evidence="2 7">Belongs to the UPF0056 (MarC) family.</text>
</comment>
<evidence type="ECO:0000256" key="5">
    <source>
        <dbReference type="ARBA" id="ARBA00022989"/>
    </source>
</evidence>
<gene>
    <name evidence="9" type="ORF">HNQ71_001874</name>
</gene>
<dbReference type="RefSeq" id="WP_184872307.1">
    <property type="nucleotide sequence ID" value="NZ_JACHEF010000002.1"/>
</dbReference>
<name>A0A841PGV6_9HYPH</name>
<feature type="transmembrane region" description="Helical" evidence="7">
    <location>
        <begin position="119"/>
        <end position="139"/>
    </location>
</feature>
<keyword evidence="5 7" id="KW-1133">Transmembrane helix</keyword>
<evidence type="ECO:0000256" key="1">
    <source>
        <dbReference type="ARBA" id="ARBA00004651"/>
    </source>
</evidence>
<feature type="transmembrane region" description="Helical" evidence="7">
    <location>
        <begin position="93"/>
        <end position="113"/>
    </location>
</feature>
<keyword evidence="10" id="KW-1185">Reference proteome</keyword>
<proteinExistence type="inferred from homology"/>
<feature type="transmembrane region" description="Helical" evidence="7">
    <location>
        <begin position="200"/>
        <end position="222"/>
    </location>
</feature>
<evidence type="ECO:0000256" key="7">
    <source>
        <dbReference type="RuleBase" id="RU362048"/>
    </source>
</evidence>
<evidence type="ECO:0000313" key="10">
    <source>
        <dbReference type="Proteomes" id="UP000556329"/>
    </source>
</evidence>
<dbReference type="PANTHER" id="PTHR33508">
    <property type="entry name" value="UPF0056 MEMBRANE PROTEIN YHCE"/>
    <property type="match status" value="1"/>
</dbReference>
<keyword evidence="6 7" id="KW-0472">Membrane</keyword>
<keyword evidence="4 7" id="KW-0812">Transmembrane</keyword>
<feature type="transmembrane region" description="Helical" evidence="7">
    <location>
        <begin position="234"/>
        <end position="255"/>
    </location>
</feature>
<comment type="caution">
    <text evidence="9">The sequence shown here is derived from an EMBL/GenBank/DDBJ whole genome shotgun (WGS) entry which is preliminary data.</text>
</comment>
<dbReference type="AlphaFoldDB" id="A0A841PGV6"/>
<feature type="signal peptide" evidence="8">
    <location>
        <begin position="1"/>
        <end position="40"/>
    </location>
</feature>
<accession>A0A841PGV6</accession>
<reference evidence="9 10" key="1">
    <citation type="submission" date="2020-08" db="EMBL/GenBank/DDBJ databases">
        <title>Genomic Encyclopedia of Type Strains, Phase IV (KMG-IV): sequencing the most valuable type-strain genomes for metagenomic binning, comparative biology and taxonomic classification.</title>
        <authorList>
            <person name="Goeker M."/>
        </authorList>
    </citation>
    <scope>NUCLEOTIDE SEQUENCE [LARGE SCALE GENOMIC DNA]</scope>
    <source>
        <strain evidence="9 10">DSM 100039</strain>
    </source>
</reference>
<protein>
    <recommendedName>
        <fullName evidence="7">UPF0056 membrane protein</fullName>
    </recommendedName>
</protein>
<evidence type="ECO:0000256" key="2">
    <source>
        <dbReference type="ARBA" id="ARBA00009784"/>
    </source>
</evidence>
<feature type="transmembrane region" description="Helical" evidence="7">
    <location>
        <begin position="169"/>
        <end position="194"/>
    </location>
</feature>
<dbReference type="EMBL" id="JACHEF010000002">
    <property type="protein sequence ID" value="MBB6409209.1"/>
    <property type="molecule type" value="Genomic_DNA"/>
</dbReference>
<dbReference type="InterPro" id="IPR002771">
    <property type="entry name" value="Multi_antbiot-R_MarC"/>
</dbReference>
<keyword evidence="3" id="KW-1003">Cell membrane</keyword>
<keyword evidence="8" id="KW-0732">Signal</keyword>
<dbReference type="Proteomes" id="UP000556329">
    <property type="component" value="Unassembled WGS sequence"/>
</dbReference>
<feature type="chain" id="PRO_5032333522" description="UPF0056 membrane protein" evidence="8">
    <location>
        <begin position="41"/>
        <end position="266"/>
    </location>
</feature>
<dbReference type="GO" id="GO:0005886">
    <property type="term" value="C:plasma membrane"/>
    <property type="evidence" value="ECO:0007669"/>
    <property type="project" value="UniProtKB-SubCell"/>
</dbReference>
<evidence type="ECO:0000256" key="4">
    <source>
        <dbReference type="ARBA" id="ARBA00022692"/>
    </source>
</evidence>
<feature type="transmembrane region" description="Helical" evidence="7">
    <location>
        <begin position="64"/>
        <end position="81"/>
    </location>
</feature>
<dbReference type="Pfam" id="PF01914">
    <property type="entry name" value="MarC"/>
    <property type="match status" value="1"/>
</dbReference>
<evidence type="ECO:0000256" key="3">
    <source>
        <dbReference type="ARBA" id="ARBA00022475"/>
    </source>
</evidence>
<evidence type="ECO:0000256" key="6">
    <source>
        <dbReference type="ARBA" id="ARBA00023136"/>
    </source>
</evidence>